<protein>
    <recommendedName>
        <fullName evidence="4">Encoded protein</fullName>
    </recommendedName>
</protein>
<evidence type="ECO:0008006" key="4">
    <source>
        <dbReference type="Google" id="ProtNLM"/>
    </source>
</evidence>
<proteinExistence type="predicted"/>
<dbReference type="Proteomes" id="UP000815325">
    <property type="component" value="Unassembled WGS sequence"/>
</dbReference>
<evidence type="ECO:0000256" key="1">
    <source>
        <dbReference type="SAM" id="MobiDB-lite"/>
    </source>
</evidence>
<feature type="compositionally biased region" description="Polar residues" evidence="1">
    <location>
        <begin position="22"/>
        <end position="31"/>
    </location>
</feature>
<reference evidence="2" key="1">
    <citation type="submission" date="2017-08" db="EMBL/GenBank/DDBJ databases">
        <authorList>
            <person name="Polle J.E."/>
            <person name="Barry K."/>
            <person name="Cushman J."/>
            <person name="Schmutz J."/>
            <person name="Tran D."/>
            <person name="Hathwaick L.T."/>
            <person name="Yim W.C."/>
            <person name="Jenkins J."/>
            <person name="Mckie-Krisberg Z.M."/>
            <person name="Prochnik S."/>
            <person name="Lindquist E."/>
            <person name="Dockter R.B."/>
            <person name="Adam C."/>
            <person name="Molina H."/>
            <person name="Bunkerborg J."/>
            <person name="Jin E."/>
            <person name="Buchheim M."/>
            <person name="Magnuson J."/>
        </authorList>
    </citation>
    <scope>NUCLEOTIDE SEQUENCE</scope>
    <source>
        <strain evidence="2">CCAP 19/18</strain>
    </source>
</reference>
<evidence type="ECO:0000313" key="3">
    <source>
        <dbReference type="Proteomes" id="UP000815325"/>
    </source>
</evidence>
<gene>
    <name evidence="2" type="ORF">DUNSADRAFT_7371</name>
</gene>
<sequence length="93" mass="9952">MRDNVSKDVVSRVLQRLEDQQKSSQQATTGTERLPTSIFRHPRKAPPAQGRSNPTGGHGVATDAQLAGTQVGGCTCLIISTNICFDVLICTQS</sequence>
<name>A0ABQ7H6A4_DUNSA</name>
<comment type="caution">
    <text evidence="2">The sequence shown here is derived from an EMBL/GenBank/DDBJ whole genome shotgun (WGS) entry which is preliminary data.</text>
</comment>
<keyword evidence="3" id="KW-1185">Reference proteome</keyword>
<accession>A0ABQ7H6A4</accession>
<feature type="region of interest" description="Disordered" evidence="1">
    <location>
        <begin position="17"/>
        <end position="62"/>
    </location>
</feature>
<evidence type="ECO:0000313" key="2">
    <source>
        <dbReference type="EMBL" id="KAF5842387.1"/>
    </source>
</evidence>
<dbReference type="EMBL" id="MU069462">
    <property type="protein sequence ID" value="KAF5842387.1"/>
    <property type="molecule type" value="Genomic_DNA"/>
</dbReference>
<organism evidence="2 3">
    <name type="scientific">Dunaliella salina</name>
    <name type="common">Green alga</name>
    <name type="synonym">Protococcus salinus</name>
    <dbReference type="NCBI Taxonomy" id="3046"/>
    <lineage>
        <taxon>Eukaryota</taxon>
        <taxon>Viridiplantae</taxon>
        <taxon>Chlorophyta</taxon>
        <taxon>core chlorophytes</taxon>
        <taxon>Chlorophyceae</taxon>
        <taxon>CS clade</taxon>
        <taxon>Chlamydomonadales</taxon>
        <taxon>Dunaliellaceae</taxon>
        <taxon>Dunaliella</taxon>
    </lineage>
</organism>